<comment type="caution">
    <text evidence="2">The sequence shown here is derived from an EMBL/GenBank/DDBJ whole genome shotgun (WGS) entry which is preliminary data.</text>
</comment>
<evidence type="ECO:0000313" key="2">
    <source>
        <dbReference type="EMBL" id="KPU42699.1"/>
    </source>
</evidence>
<keyword evidence="2" id="KW-0808">Transferase</keyword>
<name>A0A0P8W2G7_9CLOT</name>
<dbReference type="PANTHER" id="PTHR41283">
    <property type="entry name" value="AMINOGLYCOSIDE PHOSPHOTRANSFERASE"/>
    <property type="match status" value="1"/>
</dbReference>
<dbReference type="RefSeq" id="WP_242854455.1">
    <property type="nucleotide sequence ID" value="NZ_LKET01000056.1"/>
</dbReference>
<protein>
    <submittedName>
        <fullName evidence="2">Phosphotransferase enzyme family protein</fullName>
    </submittedName>
</protein>
<accession>A0A0P8W2G7</accession>
<evidence type="ECO:0000313" key="3">
    <source>
        <dbReference type="Proteomes" id="UP000050326"/>
    </source>
</evidence>
<evidence type="ECO:0000259" key="1">
    <source>
        <dbReference type="Pfam" id="PF01636"/>
    </source>
</evidence>
<feature type="domain" description="Aminoglycoside phosphotransferase" evidence="1">
    <location>
        <begin position="14"/>
        <end position="237"/>
    </location>
</feature>
<sequence length="297" mass="34871">MFEEIQNHMNWARMKQIHKGWSNDVKYYIETDIGQKLLLRTSSIEHYQEKKKEFDIIGKYSALGFDMSKPVDFGILNEGQSVYMLLTWVEGQDLEGVLPKLQRDEQYRLGREAGVILSKIHSIQIPADELPTEIKINKKKAQLQKYINSDVRIQGDEIAIEFIINNIHKIWSKPPVYQHGDFHPGNLIFTPDKKIGVIDFNRWEIGDPYEEFYKLESFGTDVSIPYCIGQIHAYFNDDVPAEFWDILAVYVAHAALYSIKWAERFGQADIENMVRICKKTFYHYDNFRKSVPDWYSK</sequence>
<keyword evidence="3" id="KW-1185">Reference proteome</keyword>
<dbReference type="SUPFAM" id="SSF56112">
    <property type="entry name" value="Protein kinase-like (PK-like)"/>
    <property type="match status" value="1"/>
</dbReference>
<dbReference type="Pfam" id="PF01636">
    <property type="entry name" value="APH"/>
    <property type="match status" value="1"/>
</dbReference>
<dbReference type="STRING" id="36849.OXPF_37530"/>
<reference evidence="2 3" key="1">
    <citation type="submission" date="2015-09" db="EMBL/GenBank/DDBJ databases">
        <title>Genome sequence of Oxobacter pfennigii DSM 3222.</title>
        <authorList>
            <person name="Poehlein A."/>
            <person name="Bengelsdorf F.R."/>
            <person name="Schiel-Bengelsdorf B."/>
            <person name="Duerre P."/>
            <person name="Daniel R."/>
        </authorList>
    </citation>
    <scope>NUCLEOTIDE SEQUENCE [LARGE SCALE GENOMIC DNA]</scope>
    <source>
        <strain evidence="2 3">DSM 3222</strain>
    </source>
</reference>
<dbReference type="PANTHER" id="PTHR41283:SF1">
    <property type="entry name" value="AMINOGLYCOSIDE PHOSPHOTRANSFERASE DOMAIN-CONTAINING PROTEIN"/>
    <property type="match status" value="1"/>
</dbReference>
<proteinExistence type="predicted"/>
<dbReference type="EMBL" id="LKET01000056">
    <property type="protein sequence ID" value="KPU42699.1"/>
    <property type="molecule type" value="Genomic_DNA"/>
</dbReference>
<dbReference type="Gene3D" id="3.90.1200.10">
    <property type="match status" value="1"/>
</dbReference>
<dbReference type="Proteomes" id="UP000050326">
    <property type="component" value="Unassembled WGS sequence"/>
</dbReference>
<dbReference type="InterPro" id="IPR002575">
    <property type="entry name" value="Aminoglycoside_PTrfase"/>
</dbReference>
<dbReference type="GO" id="GO:0016740">
    <property type="term" value="F:transferase activity"/>
    <property type="evidence" value="ECO:0007669"/>
    <property type="project" value="UniProtKB-KW"/>
</dbReference>
<dbReference type="InterPro" id="IPR011009">
    <property type="entry name" value="Kinase-like_dom_sf"/>
</dbReference>
<gene>
    <name evidence="2" type="ORF">OXPF_37530</name>
</gene>
<organism evidence="2 3">
    <name type="scientific">Oxobacter pfennigii</name>
    <dbReference type="NCBI Taxonomy" id="36849"/>
    <lineage>
        <taxon>Bacteria</taxon>
        <taxon>Bacillati</taxon>
        <taxon>Bacillota</taxon>
        <taxon>Clostridia</taxon>
        <taxon>Eubacteriales</taxon>
        <taxon>Clostridiaceae</taxon>
        <taxon>Oxobacter</taxon>
    </lineage>
</organism>
<dbReference type="AlphaFoldDB" id="A0A0P8W2G7"/>